<gene>
    <name evidence="1" type="ORF">IFM89_024845</name>
</gene>
<accession>A0A835LNF1</accession>
<proteinExistence type="predicted"/>
<keyword evidence="2" id="KW-1185">Reference proteome</keyword>
<sequence>MSKLTSLYVFTAGLKRASWLWQFRQHFFYGFSYSKDHFPFPMVGLECDLLGMVDKYLPVHHGCVETNSATDYH</sequence>
<protein>
    <submittedName>
        <fullName evidence="1">Uncharacterized protein</fullName>
    </submittedName>
</protein>
<comment type="caution">
    <text evidence="1">The sequence shown here is derived from an EMBL/GenBank/DDBJ whole genome shotgun (WGS) entry which is preliminary data.</text>
</comment>
<organism evidence="1 2">
    <name type="scientific">Coptis chinensis</name>
    <dbReference type="NCBI Taxonomy" id="261450"/>
    <lineage>
        <taxon>Eukaryota</taxon>
        <taxon>Viridiplantae</taxon>
        <taxon>Streptophyta</taxon>
        <taxon>Embryophyta</taxon>
        <taxon>Tracheophyta</taxon>
        <taxon>Spermatophyta</taxon>
        <taxon>Magnoliopsida</taxon>
        <taxon>Ranunculales</taxon>
        <taxon>Ranunculaceae</taxon>
        <taxon>Coptidoideae</taxon>
        <taxon>Coptis</taxon>
    </lineage>
</organism>
<evidence type="ECO:0000313" key="1">
    <source>
        <dbReference type="EMBL" id="KAF9602078.1"/>
    </source>
</evidence>
<reference evidence="1 2" key="1">
    <citation type="submission" date="2020-10" db="EMBL/GenBank/DDBJ databases">
        <title>The Coptis chinensis genome and diversification of protoberbering-type alkaloids.</title>
        <authorList>
            <person name="Wang B."/>
            <person name="Shu S."/>
            <person name="Song C."/>
            <person name="Liu Y."/>
        </authorList>
    </citation>
    <scope>NUCLEOTIDE SEQUENCE [LARGE SCALE GENOMIC DNA]</scope>
    <source>
        <strain evidence="1">HL-2020</strain>
        <tissue evidence="1">Leaf</tissue>
    </source>
</reference>
<dbReference type="EMBL" id="JADFTS010000006">
    <property type="protein sequence ID" value="KAF9602078.1"/>
    <property type="molecule type" value="Genomic_DNA"/>
</dbReference>
<dbReference type="AlphaFoldDB" id="A0A835LNF1"/>
<dbReference type="Proteomes" id="UP000631114">
    <property type="component" value="Unassembled WGS sequence"/>
</dbReference>
<evidence type="ECO:0000313" key="2">
    <source>
        <dbReference type="Proteomes" id="UP000631114"/>
    </source>
</evidence>
<name>A0A835LNF1_9MAGN</name>